<evidence type="ECO:0000256" key="4">
    <source>
        <dbReference type="ARBA" id="ARBA00022679"/>
    </source>
</evidence>
<keyword evidence="4" id="KW-0808">Transferase</keyword>
<dbReference type="GO" id="GO:0003676">
    <property type="term" value="F:nucleic acid binding"/>
    <property type="evidence" value="ECO:0007669"/>
    <property type="project" value="InterPro"/>
</dbReference>
<evidence type="ECO:0000313" key="6">
    <source>
        <dbReference type="Proteomes" id="UP001295684"/>
    </source>
</evidence>
<dbReference type="PANTHER" id="PTHR13200">
    <property type="entry name" value="EEF1A LYSINE METHYLTRANSFERASE 1"/>
    <property type="match status" value="1"/>
</dbReference>
<dbReference type="GO" id="GO:0032259">
    <property type="term" value="P:methylation"/>
    <property type="evidence" value="ECO:0007669"/>
    <property type="project" value="UniProtKB-KW"/>
</dbReference>
<dbReference type="InterPro" id="IPR002052">
    <property type="entry name" value="DNA_methylase_N6_adenine_CS"/>
</dbReference>
<dbReference type="Proteomes" id="UP001295684">
    <property type="component" value="Unassembled WGS sequence"/>
</dbReference>
<keyword evidence="6" id="KW-1185">Reference proteome</keyword>
<dbReference type="GO" id="GO:0005737">
    <property type="term" value="C:cytoplasm"/>
    <property type="evidence" value="ECO:0007669"/>
    <property type="project" value="UniProtKB-SubCell"/>
</dbReference>
<proteinExistence type="predicted"/>
<dbReference type="InterPro" id="IPR019369">
    <property type="entry name" value="Efm5/EEF1AKMT1"/>
</dbReference>
<protein>
    <recommendedName>
        <fullName evidence="7">N6-adenine methyltransferase</fullName>
    </recommendedName>
</protein>
<dbReference type="EMBL" id="CAMPGE010024305">
    <property type="protein sequence ID" value="CAI2382156.1"/>
    <property type="molecule type" value="Genomic_DNA"/>
</dbReference>
<evidence type="ECO:0000256" key="1">
    <source>
        <dbReference type="ARBA" id="ARBA00004496"/>
    </source>
</evidence>
<evidence type="ECO:0008006" key="7">
    <source>
        <dbReference type="Google" id="ProtNLM"/>
    </source>
</evidence>
<keyword evidence="3" id="KW-0489">Methyltransferase</keyword>
<reference evidence="5" key="1">
    <citation type="submission" date="2023-07" db="EMBL/GenBank/DDBJ databases">
        <authorList>
            <consortium name="AG Swart"/>
            <person name="Singh M."/>
            <person name="Singh A."/>
            <person name="Seah K."/>
            <person name="Emmerich C."/>
        </authorList>
    </citation>
    <scope>NUCLEOTIDE SEQUENCE</scope>
    <source>
        <strain evidence="5">DP1</strain>
    </source>
</reference>
<name>A0AAD1Y0Q2_EUPCR</name>
<dbReference type="InterPro" id="IPR041370">
    <property type="entry name" value="Mlase_EEF1AKMT1/ZCCHC4"/>
</dbReference>
<accession>A0AAD1Y0Q2</accession>
<dbReference type="AlphaFoldDB" id="A0AAD1Y0Q2"/>
<comment type="caution">
    <text evidence="5">The sequence shown here is derived from an EMBL/GenBank/DDBJ whole genome shotgun (WGS) entry which is preliminary data.</text>
</comment>
<dbReference type="PANTHER" id="PTHR13200:SF1">
    <property type="entry name" value="NUCLEIC ACID BINDING PROTEIN"/>
    <property type="match status" value="1"/>
</dbReference>
<gene>
    <name evidence="5" type="ORF">ECRASSUSDP1_LOCUS23624</name>
</gene>
<dbReference type="Pfam" id="PF10237">
    <property type="entry name" value="N6-adenineMlase"/>
    <property type="match status" value="1"/>
</dbReference>
<dbReference type="PROSITE" id="PS00092">
    <property type="entry name" value="N6_MTASE"/>
    <property type="match status" value="1"/>
</dbReference>
<sequence>MEGSTKRPRPNMFLLKNKENGDFNQYWYSKDTIEFMKNQVEKHSKSCAFLSTPSIYFSLKDKDIKGNSKVFDYDKKFYKDPNYVFYDFNKPEDIPTDLEGVFDFVVIDPPFVTEEVWTLYATAAKYLLAEDGKILLSTIDEREEFLKETLGVDKKTFRPSIPNLVYQYSFYANYEDEEFDEANPEIPEFD</sequence>
<dbReference type="GO" id="GO:0016279">
    <property type="term" value="F:protein-lysine N-methyltransferase activity"/>
    <property type="evidence" value="ECO:0007669"/>
    <property type="project" value="InterPro"/>
</dbReference>
<dbReference type="InterPro" id="IPR029063">
    <property type="entry name" value="SAM-dependent_MTases_sf"/>
</dbReference>
<comment type="subcellular location">
    <subcellularLocation>
        <location evidence="1">Cytoplasm</location>
    </subcellularLocation>
</comment>
<organism evidence="5 6">
    <name type="scientific">Euplotes crassus</name>
    <dbReference type="NCBI Taxonomy" id="5936"/>
    <lineage>
        <taxon>Eukaryota</taxon>
        <taxon>Sar</taxon>
        <taxon>Alveolata</taxon>
        <taxon>Ciliophora</taxon>
        <taxon>Intramacronucleata</taxon>
        <taxon>Spirotrichea</taxon>
        <taxon>Hypotrichia</taxon>
        <taxon>Euplotida</taxon>
        <taxon>Euplotidae</taxon>
        <taxon>Moneuplotes</taxon>
    </lineage>
</organism>
<evidence type="ECO:0000256" key="2">
    <source>
        <dbReference type="ARBA" id="ARBA00022490"/>
    </source>
</evidence>
<evidence type="ECO:0000313" key="5">
    <source>
        <dbReference type="EMBL" id="CAI2382156.1"/>
    </source>
</evidence>
<evidence type="ECO:0000256" key="3">
    <source>
        <dbReference type="ARBA" id="ARBA00022603"/>
    </source>
</evidence>
<keyword evidence="2" id="KW-0963">Cytoplasm</keyword>
<dbReference type="SUPFAM" id="SSF53335">
    <property type="entry name" value="S-adenosyl-L-methionine-dependent methyltransferases"/>
    <property type="match status" value="1"/>
</dbReference>